<feature type="domain" description="TF-B3" evidence="6">
    <location>
        <begin position="133"/>
        <end position="232"/>
    </location>
</feature>
<dbReference type="PROSITE" id="PS50863">
    <property type="entry name" value="B3"/>
    <property type="match status" value="2"/>
</dbReference>
<dbReference type="PANTHER" id="PTHR31920">
    <property type="entry name" value="B3 DOMAIN-CONTAINING"/>
    <property type="match status" value="1"/>
</dbReference>
<keyword evidence="4" id="KW-0804">Transcription</keyword>
<evidence type="ECO:0000313" key="8">
    <source>
        <dbReference type="Proteomes" id="UP001229421"/>
    </source>
</evidence>
<dbReference type="SUPFAM" id="SSF101936">
    <property type="entry name" value="DNA-binding pseudobarrel domain"/>
    <property type="match status" value="2"/>
</dbReference>
<comment type="subcellular location">
    <subcellularLocation>
        <location evidence="1">Nucleus</location>
    </subcellularLocation>
</comment>
<keyword evidence="2" id="KW-0805">Transcription regulation</keyword>
<dbReference type="GO" id="GO:0003677">
    <property type="term" value="F:DNA binding"/>
    <property type="evidence" value="ECO:0007669"/>
    <property type="project" value="UniProtKB-KW"/>
</dbReference>
<gene>
    <name evidence="7" type="ORF">QVD17_20372</name>
</gene>
<organism evidence="7 8">
    <name type="scientific">Tagetes erecta</name>
    <name type="common">African marigold</name>
    <dbReference type="NCBI Taxonomy" id="13708"/>
    <lineage>
        <taxon>Eukaryota</taxon>
        <taxon>Viridiplantae</taxon>
        <taxon>Streptophyta</taxon>
        <taxon>Embryophyta</taxon>
        <taxon>Tracheophyta</taxon>
        <taxon>Spermatophyta</taxon>
        <taxon>Magnoliopsida</taxon>
        <taxon>eudicotyledons</taxon>
        <taxon>Gunneridae</taxon>
        <taxon>Pentapetalae</taxon>
        <taxon>asterids</taxon>
        <taxon>campanulids</taxon>
        <taxon>Asterales</taxon>
        <taxon>Asteraceae</taxon>
        <taxon>Asteroideae</taxon>
        <taxon>Heliantheae alliance</taxon>
        <taxon>Tageteae</taxon>
        <taxon>Tagetes</taxon>
    </lineage>
</organism>
<dbReference type="GO" id="GO:0005634">
    <property type="term" value="C:nucleus"/>
    <property type="evidence" value="ECO:0007669"/>
    <property type="project" value="UniProtKB-SubCell"/>
</dbReference>
<dbReference type="InterPro" id="IPR003340">
    <property type="entry name" value="B3_DNA-bd"/>
</dbReference>
<keyword evidence="3" id="KW-0238">DNA-binding</keyword>
<evidence type="ECO:0000256" key="1">
    <source>
        <dbReference type="ARBA" id="ARBA00004123"/>
    </source>
</evidence>
<name>A0AAD8NY33_TARER</name>
<comment type="caution">
    <text evidence="7">The sequence shown here is derived from an EMBL/GenBank/DDBJ whole genome shotgun (WGS) entry which is preliminary data.</text>
</comment>
<dbReference type="Gene3D" id="2.40.330.10">
    <property type="entry name" value="DNA-binding pseudobarrel domain"/>
    <property type="match status" value="2"/>
</dbReference>
<evidence type="ECO:0000256" key="5">
    <source>
        <dbReference type="ARBA" id="ARBA00023242"/>
    </source>
</evidence>
<evidence type="ECO:0000256" key="3">
    <source>
        <dbReference type="ARBA" id="ARBA00023125"/>
    </source>
</evidence>
<dbReference type="CDD" id="cd10017">
    <property type="entry name" value="B3_DNA"/>
    <property type="match status" value="2"/>
</dbReference>
<dbReference type="InterPro" id="IPR050655">
    <property type="entry name" value="Plant_B3_domain"/>
</dbReference>
<proteinExistence type="predicted"/>
<dbReference type="SMART" id="SM01019">
    <property type="entry name" value="B3"/>
    <property type="match status" value="2"/>
</dbReference>
<evidence type="ECO:0000256" key="2">
    <source>
        <dbReference type="ARBA" id="ARBA00023015"/>
    </source>
</evidence>
<evidence type="ECO:0000256" key="4">
    <source>
        <dbReference type="ARBA" id="ARBA00023163"/>
    </source>
</evidence>
<protein>
    <recommendedName>
        <fullName evidence="6">TF-B3 domain-containing protein</fullName>
    </recommendedName>
</protein>
<dbReference type="Pfam" id="PF02362">
    <property type="entry name" value="B3"/>
    <property type="match status" value="2"/>
</dbReference>
<keyword evidence="5" id="KW-0539">Nucleus</keyword>
<dbReference type="EMBL" id="JAUHHV010000005">
    <property type="protein sequence ID" value="KAK1425029.1"/>
    <property type="molecule type" value="Genomic_DNA"/>
</dbReference>
<reference evidence="7" key="1">
    <citation type="journal article" date="2023" name="bioRxiv">
        <title>Improved chromosome-level genome assembly for marigold (Tagetes erecta).</title>
        <authorList>
            <person name="Jiang F."/>
            <person name="Yuan L."/>
            <person name="Wang S."/>
            <person name="Wang H."/>
            <person name="Xu D."/>
            <person name="Wang A."/>
            <person name="Fan W."/>
        </authorList>
    </citation>
    <scope>NUCLEOTIDE SEQUENCE</scope>
    <source>
        <strain evidence="7">WSJ</strain>
        <tissue evidence="7">Leaf</tissue>
    </source>
</reference>
<dbReference type="Proteomes" id="UP001229421">
    <property type="component" value="Unassembled WGS sequence"/>
</dbReference>
<accession>A0AAD8NY33</accession>
<sequence length="233" mass="26815">MSPSFYKVLLDPSAPHLPLPPDFVSKHLENKRIPNGQILISANGGYSWRLKIKQIGDDYCFANGWNNVVKDVPLEFGDFLYFRLVNRSMFDMSIYGPDGCEMLLPPKIEHNGGIDEEVKSNDDCDEDEENDVDPFFTTFITKTHKKMLRLPPDFVELAKINDAMSTMTMKNLDGNEWLMGLRLDKGYNTKRYCLSSGWHNFRRVNELSEGDECVFKFIRSEGKLSLAKLTKKR</sequence>
<feature type="domain" description="TF-B3" evidence="6">
    <location>
        <begin position="2"/>
        <end position="98"/>
    </location>
</feature>
<keyword evidence="8" id="KW-1185">Reference proteome</keyword>
<evidence type="ECO:0000313" key="7">
    <source>
        <dbReference type="EMBL" id="KAK1425029.1"/>
    </source>
</evidence>
<dbReference type="PANTHER" id="PTHR31920:SF122">
    <property type="entry name" value="B3 DOMAIN-CONTAINING PROTEIN REM23"/>
    <property type="match status" value="1"/>
</dbReference>
<dbReference type="AlphaFoldDB" id="A0AAD8NY33"/>
<evidence type="ECO:0000259" key="6">
    <source>
        <dbReference type="PROSITE" id="PS50863"/>
    </source>
</evidence>
<dbReference type="InterPro" id="IPR015300">
    <property type="entry name" value="DNA-bd_pseudobarrel_sf"/>
</dbReference>